<dbReference type="GO" id="GO:0003735">
    <property type="term" value="F:structural constituent of ribosome"/>
    <property type="evidence" value="ECO:0007669"/>
    <property type="project" value="UniProtKB-UniRule"/>
</dbReference>
<feature type="domain" description="Large ribosomal subunit protein uL6 alpha-beta" evidence="6">
    <location>
        <begin position="11"/>
        <end position="83"/>
    </location>
</feature>
<protein>
    <recommendedName>
        <fullName evidence="3">Large ribosomal subunit protein uL6</fullName>
    </recommendedName>
</protein>
<keyword evidence="3 5" id="KW-0699">rRNA-binding</keyword>
<name>A0A1F6NU99_9BACT</name>
<dbReference type="Pfam" id="PF00347">
    <property type="entry name" value="Ribosomal_L6"/>
    <property type="match status" value="2"/>
</dbReference>
<dbReference type="AlphaFoldDB" id="A0A1F6NU99"/>
<sequence>MSRVGKKIRTIPAGVIVTVEKGQLKVAGPKGELKLKLHPHITVVATDGQVTVTVANVDDSKDRALWGTFSSLIGNMITGVTVGFKKNLNISGVGFKAAMKGADLSLEVGFSHPVEVKAVPGIKFSVEKDNISVEGFDRQLVGELAARIRSIRKVEPYKGKGIKYVGEIVRRKAGKTAAKAAA</sequence>
<dbReference type="InterPro" id="IPR019906">
    <property type="entry name" value="Ribosomal_uL6_bac-type"/>
</dbReference>
<proteinExistence type="inferred from homology"/>
<gene>
    <name evidence="3" type="primary">rplF</name>
    <name evidence="7" type="ORF">A3J93_03130</name>
</gene>
<keyword evidence="2 3" id="KW-0687">Ribonucleoprotein</keyword>
<evidence type="ECO:0000259" key="6">
    <source>
        <dbReference type="Pfam" id="PF00347"/>
    </source>
</evidence>
<comment type="similarity">
    <text evidence="3 4">Belongs to the universal ribosomal protein uL6 family.</text>
</comment>
<evidence type="ECO:0000256" key="4">
    <source>
        <dbReference type="RuleBase" id="RU003869"/>
    </source>
</evidence>
<evidence type="ECO:0000256" key="1">
    <source>
        <dbReference type="ARBA" id="ARBA00022980"/>
    </source>
</evidence>
<dbReference type="EMBL" id="MFQZ01000010">
    <property type="protein sequence ID" value="OGH87499.1"/>
    <property type="molecule type" value="Genomic_DNA"/>
</dbReference>
<comment type="caution">
    <text evidence="7">The sequence shown here is derived from an EMBL/GenBank/DDBJ whole genome shotgun (WGS) entry which is preliminary data.</text>
</comment>
<dbReference type="GO" id="GO:0022625">
    <property type="term" value="C:cytosolic large ribosomal subunit"/>
    <property type="evidence" value="ECO:0007669"/>
    <property type="project" value="UniProtKB-UniRule"/>
</dbReference>
<evidence type="ECO:0000256" key="3">
    <source>
        <dbReference type="HAMAP-Rule" id="MF_01365"/>
    </source>
</evidence>
<keyword evidence="1 3" id="KW-0689">Ribosomal protein</keyword>
<dbReference type="Gene3D" id="3.90.930.12">
    <property type="entry name" value="Ribosomal protein L6, alpha-beta domain"/>
    <property type="match status" value="2"/>
</dbReference>
<dbReference type="GO" id="GO:0019843">
    <property type="term" value="F:rRNA binding"/>
    <property type="evidence" value="ECO:0007669"/>
    <property type="project" value="UniProtKB-UniRule"/>
</dbReference>
<feature type="domain" description="Large ribosomal subunit protein uL6 alpha-beta" evidence="6">
    <location>
        <begin position="92"/>
        <end position="164"/>
    </location>
</feature>
<keyword evidence="3 5" id="KW-0694">RNA-binding</keyword>
<dbReference type="NCBIfam" id="TIGR03654">
    <property type="entry name" value="L6_bact"/>
    <property type="match status" value="1"/>
</dbReference>
<dbReference type="PANTHER" id="PTHR11655:SF14">
    <property type="entry name" value="LARGE RIBOSOMAL SUBUNIT PROTEIN UL6M"/>
    <property type="match status" value="1"/>
</dbReference>
<dbReference type="SUPFAM" id="SSF56053">
    <property type="entry name" value="Ribosomal protein L6"/>
    <property type="match status" value="2"/>
</dbReference>
<reference evidence="7 8" key="1">
    <citation type="journal article" date="2016" name="Nat. Commun.">
        <title>Thousands of microbial genomes shed light on interconnected biogeochemical processes in an aquifer system.</title>
        <authorList>
            <person name="Anantharaman K."/>
            <person name="Brown C.T."/>
            <person name="Hug L.A."/>
            <person name="Sharon I."/>
            <person name="Castelle C.J."/>
            <person name="Probst A.J."/>
            <person name="Thomas B.C."/>
            <person name="Singh A."/>
            <person name="Wilkins M.J."/>
            <person name="Karaoz U."/>
            <person name="Brodie E.L."/>
            <person name="Williams K.H."/>
            <person name="Hubbard S.S."/>
            <person name="Banfield J.F."/>
        </authorList>
    </citation>
    <scope>NUCLEOTIDE SEQUENCE [LARGE SCALE GENOMIC DNA]</scope>
</reference>
<dbReference type="PRINTS" id="PR00059">
    <property type="entry name" value="RIBOSOMALL6"/>
</dbReference>
<accession>A0A1F6NU99</accession>
<evidence type="ECO:0000313" key="7">
    <source>
        <dbReference type="EMBL" id="OGH87499.1"/>
    </source>
</evidence>
<evidence type="ECO:0000256" key="2">
    <source>
        <dbReference type="ARBA" id="ARBA00023274"/>
    </source>
</evidence>
<comment type="function">
    <text evidence="3 5">This protein binds to the 23S rRNA, and is important in its secondary structure. It is located near the subunit interface in the base of the L7/L12 stalk, and near the tRNA binding site of the peptidyltransferase center.</text>
</comment>
<dbReference type="GO" id="GO:0002181">
    <property type="term" value="P:cytoplasmic translation"/>
    <property type="evidence" value="ECO:0007669"/>
    <property type="project" value="TreeGrafter"/>
</dbReference>
<evidence type="ECO:0000313" key="8">
    <source>
        <dbReference type="Proteomes" id="UP000177907"/>
    </source>
</evidence>
<dbReference type="PANTHER" id="PTHR11655">
    <property type="entry name" value="60S/50S RIBOSOMAL PROTEIN L6/L9"/>
    <property type="match status" value="1"/>
</dbReference>
<organism evidence="7 8">
    <name type="scientific">Candidatus Magasanikbacteria bacterium RIFOXYC2_FULL_42_28</name>
    <dbReference type="NCBI Taxonomy" id="1798704"/>
    <lineage>
        <taxon>Bacteria</taxon>
        <taxon>Candidatus Magasanikiibacteriota</taxon>
    </lineage>
</organism>
<dbReference type="InterPro" id="IPR020040">
    <property type="entry name" value="Ribosomal_uL6_a/b-dom"/>
</dbReference>
<comment type="subunit">
    <text evidence="3">Part of the 50S ribosomal subunit.</text>
</comment>
<dbReference type="PIRSF" id="PIRSF002162">
    <property type="entry name" value="Ribosomal_L6"/>
    <property type="match status" value="1"/>
</dbReference>
<dbReference type="Proteomes" id="UP000177907">
    <property type="component" value="Unassembled WGS sequence"/>
</dbReference>
<dbReference type="InterPro" id="IPR000702">
    <property type="entry name" value="Ribosomal_uL6-like"/>
</dbReference>
<evidence type="ECO:0000256" key="5">
    <source>
        <dbReference type="RuleBase" id="RU003870"/>
    </source>
</evidence>
<dbReference type="STRING" id="1798704.A3J93_03130"/>
<dbReference type="InterPro" id="IPR036789">
    <property type="entry name" value="Ribosomal_uL6-like_a/b-dom_sf"/>
</dbReference>
<dbReference type="HAMAP" id="MF_01365_B">
    <property type="entry name" value="Ribosomal_uL6_B"/>
    <property type="match status" value="1"/>
</dbReference>